<evidence type="ECO:0000256" key="2">
    <source>
        <dbReference type="SAM" id="SignalP"/>
    </source>
</evidence>
<keyword evidence="4" id="KW-1185">Reference proteome</keyword>
<dbReference type="GeneID" id="92026570"/>
<evidence type="ECO:0000256" key="1">
    <source>
        <dbReference type="SAM" id="MobiDB-lite"/>
    </source>
</evidence>
<dbReference type="RefSeq" id="XP_066652060.1">
    <property type="nucleotide sequence ID" value="XM_066793664.1"/>
</dbReference>
<sequence length="168" mass="19132">MALGQSILMFWSSSRCVALTGGPNRSDAMQGRPGQKLRRVGYEMLTATRKVLTVPNYNIRSHSTLLQSSWITSLRHTRDDNSTKPHEAQHRSAPETLPFPPNTHTSVRHFSCLIQSAPPLFVRFLSHVRAFCLDHQHFGRLDPGCQSSQEHRIRILALGTEPYWHVEH</sequence>
<organism evidence="3 4">
    <name type="scientific">Phyllosticta citribraziliensis</name>
    <dbReference type="NCBI Taxonomy" id="989973"/>
    <lineage>
        <taxon>Eukaryota</taxon>
        <taxon>Fungi</taxon>
        <taxon>Dikarya</taxon>
        <taxon>Ascomycota</taxon>
        <taxon>Pezizomycotina</taxon>
        <taxon>Dothideomycetes</taxon>
        <taxon>Dothideomycetes incertae sedis</taxon>
        <taxon>Botryosphaeriales</taxon>
        <taxon>Phyllostictaceae</taxon>
        <taxon>Phyllosticta</taxon>
    </lineage>
</organism>
<keyword evidence="2" id="KW-0732">Signal</keyword>
<protein>
    <recommendedName>
        <fullName evidence="5">Secreted protein</fullName>
    </recommendedName>
</protein>
<evidence type="ECO:0000313" key="3">
    <source>
        <dbReference type="EMBL" id="KAK7532392.1"/>
    </source>
</evidence>
<feature type="compositionally biased region" description="Basic and acidic residues" evidence="1">
    <location>
        <begin position="77"/>
        <end position="93"/>
    </location>
</feature>
<feature type="chain" id="PRO_5045594195" description="Secreted protein" evidence="2">
    <location>
        <begin position="19"/>
        <end position="168"/>
    </location>
</feature>
<evidence type="ECO:0000313" key="4">
    <source>
        <dbReference type="Proteomes" id="UP001360953"/>
    </source>
</evidence>
<feature type="signal peptide" evidence="2">
    <location>
        <begin position="1"/>
        <end position="18"/>
    </location>
</feature>
<name>A0ABR1LAY1_9PEZI</name>
<proteinExistence type="predicted"/>
<reference evidence="3 4" key="1">
    <citation type="submission" date="2024-04" db="EMBL/GenBank/DDBJ databases">
        <title>Phyllosticta paracitricarpa is synonymous to the EU quarantine fungus P. citricarpa based on phylogenomic analyses.</title>
        <authorList>
            <consortium name="Lawrence Berkeley National Laboratory"/>
            <person name="Van ingen-buijs V.A."/>
            <person name="Van westerhoven A.C."/>
            <person name="Haridas S."/>
            <person name="Skiadas P."/>
            <person name="Martin F."/>
            <person name="Groenewald J.Z."/>
            <person name="Crous P.W."/>
            <person name="Seidl M.F."/>
        </authorList>
    </citation>
    <scope>NUCLEOTIDE SEQUENCE [LARGE SCALE GENOMIC DNA]</scope>
    <source>
        <strain evidence="3 4">CPC 17464</strain>
    </source>
</reference>
<accession>A0ABR1LAY1</accession>
<dbReference type="Proteomes" id="UP001360953">
    <property type="component" value="Unassembled WGS sequence"/>
</dbReference>
<evidence type="ECO:0008006" key="5">
    <source>
        <dbReference type="Google" id="ProtNLM"/>
    </source>
</evidence>
<dbReference type="EMBL" id="JBBPEH010000011">
    <property type="protein sequence ID" value="KAK7532392.1"/>
    <property type="molecule type" value="Genomic_DNA"/>
</dbReference>
<gene>
    <name evidence="3" type="ORF">J3D65DRAFT_104228</name>
</gene>
<feature type="region of interest" description="Disordered" evidence="1">
    <location>
        <begin position="77"/>
        <end position="100"/>
    </location>
</feature>
<comment type="caution">
    <text evidence="3">The sequence shown here is derived from an EMBL/GenBank/DDBJ whole genome shotgun (WGS) entry which is preliminary data.</text>
</comment>